<evidence type="ECO:0000313" key="1">
    <source>
        <dbReference type="EMBL" id="CUH46684.1"/>
    </source>
</evidence>
<proteinExistence type="predicted"/>
<sequence length="109" mass="12459">MFMEHFFKGFSMKYLIILGNGFSIDLLHHMGKFGDYPLTNLLSYGDKLRWPASDSNAFISFRHTPNLWLLGVRSNNPTEKNMQIVENIITCANAIQMKCLTSALRVSDL</sequence>
<dbReference type="EMBL" id="CYPU01000016">
    <property type="protein sequence ID" value="CUH46684.1"/>
    <property type="molecule type" value="Genomic_DNA"/>
</dbReference>
<organism evidence="1 2">
    <name type="scientific">Ruegeria atlantica</name>
    <dbReference type="NCBI Taxonomy" id="81569"/>
    <lineage>
        <taxon>Bacteria</taxon>
        <taxon>Pseudomonadati</taxon>
        <taxon>Pseudomonadota</taxon>
        <taxon>Alphaproteobacteria</taxon>
        <taxon>Rhodobacterales</taxon>
        <taxon>Roseobacteraceae</taxon>
        <taxon>Ruegeria</taxon>
    </lineage>
</organism>
<name>A0A0N7LQ06_9RHOB</name>
<reference evidence="1 2" key="1">
    <citation type="submission" date="2015-09" db="EMBL/GenBank/DDBJ databases">
        <authorList>
            <consortium name="Swine Surveillance"/>
        </authorList>
    </citation>
    <scope>NUCLEOTIDE SEQUENCE [LARGE SCALE GENOMIC DNA]</scope>
    <source>
        <strain evidence="1 2">CECT 4292</strain>
    </source>
</reference>
<gene>
    <name evidence="1" type="ORF">RUA4292_00850</name>
</gene>
<dbReference type="Proteomes" id="UP000050783">
    <property type="component" value="Unassembled WGS sequence"/>
</dbReference>
<accession>A0A0N7LQ06</accession>
<dbReference type="AlphaFoldDB" id="A0A0N7LQ06"/>
<evidence type="ECO:0000313" key="2">
    <source>
        <dbReference type="Proteomes" id="UP000050783"/>
    </source>
</evidence>
<protein>
    <submittedName>
        <fullName evidence="1">Uncharacterized protein</fullName>
    </submittedName>
</protein>